<accession>A0A8T8SYF4</accession>
<dbReference type="InterPro" id="IPR013761">
    <property type="entry name" value="SAM/pointed_sf"/>
</dbReference>
<dbReference type="GO" id="GO:0003677">
    <property type="term" value="F:DNA binding"/>
    <property type="evidence" value="ECO:0007669"/>
    <property type="project" value="InterPro"/>
</dbReference>
<dbReference type="Proteomes" id="UP000077521">
    <property type="component" value="Unassembled WGS sequence"/>
</dbReference>
<dbReference type="PROSITE" id="PS51299">
    <property type="entry name" value="HTH_APSES"/>
    <property type="match status" value="1"/>
</dbReference>
<dbReference type="PROSITE" id="PS50105">
    <property type="entry name" value="SAM_DOMAIN"/>
    <property type="match status" value="1"/>
</dbReference>
<proteinExistence type="predicted"/>
<reference evidence="4" key="2">
    <citation type="journal article" date="2019" name="IMA Fungus">
        <title>Genome sequencing and comparison of five Tilletia species to identify candidate genes for the detection of regulated species infecting wheat.</title>
        <authorList>
            <person name="Nguyen H.D.T."/>
            <person name="Sultana T."/>
            <person name="Kesanakurti P."/>
            <person name="Hambleton S."/>
        </authorList>
    </citation>
    <scope>NUCLEOTIDE SEQUENCE</scope>
    <source>
        <strain evidence="4">DAOMC 236416</strain>
    </source>
</reference>
<dbReference type="SUPFAM" id="SSF47769">
    <property type="entry name" value="SAM/Pointed domain"/>
    <property type="match status" value="1"/>
</dbReference>
<keyword evidence="5" id="KW-1185">Reference proteome</keyword>
<evidence type="ECO:0000259" key="3">
    <source>
        <dbReference type="PROSITE" id="PS51299"/>
    </source>
</evidence>
<evidence type="ECO:0000256" key="1">
    <source>
        <dbReference type="SAM" id="MobiDB-lite"/>
    </source>
</evidence>
<evidence type="ECO:0008006" key="6">
    <source>
        <dbReference type="Google" id="ProtNLM"/>
    </source>
</evidence>
<feature type="compositionally biased region" description="Polar residues" evidence="1">
    <location>
        <begin position="227"/>
        <end position="237"/>
    </location>
</feature>
<feature type="compositionally biased region" description="Low complexity" evidence="1">
    <location>
        <begin position="189"/>
        <end position="216"/>
    </location>
</feature>
<protein>
    <recommendedName>
        <fullName evidence="6">HTH APSES-type domain-containing protein</fullName>
    </recommendedName>
</protein>
<feature type="region of interest" description="Disordered" evidence="1">
    <location>
        <begin position="344"/>
        <end position="363"/>
    </location>
</feature>
<dbReference type="AlphaFoldDB" id="A0A8T8SYF4"/>
<dbReference type="InterPro" id="IPR003163">
    <property type="entry name" value="Tscrpt_reg_HTH_APSES-type"/>
</dbReference>
<sequence length="537" mass="56192">MSEASSVVNTAADQIGATASVSNPPEAAPSAKQLIYSLTVLDVKYWGLKRTANDLAFTILRHRKNDLINATRLLQGVDLGGIDRDRLIRSGPHTPVNERRDTDVLGTWVTLDRARELAKRFKLEAQVGGILLDREILLVQAVPAEDLKKRRPDVVRYIPRPAPYHIRFGLALSSTTAAGSSTKPQARQSLPSGPPLSLSSAASQARASLPAPSPASKTHAVPASGPSLGTQVGTSETSASKLSTFPAAHSEVHPARNAIYSAHAFVSAAYSGSGTKVAPPTSGQKVALIDAARMIYKSVQSSQLASSKDKVAETSKPVGLEDCPEAVLKAMTRAHTLISAAYPAPATNSPAENSAPREPGVPTTAQLRTLKIATRFIIHFIIGPQMGSVAEVQPKPAPSSSSSSALPPSSSVPSALPASVPSALPASAPSALPASAPSALPASAPSALPASAPSSLPAIDPTSWSVKKVTKFGRSKGWSEDKVLCHLRQHKLSGSSMMSLRRDTFSLEVLSQIGIVDINDKLMILAAVEALRNNPSD</sequence>
<feature type="domain" description="SAM" evidence="2">
    <location>
        <begin position="464"/>
        <end position="534"/>
    </location>
</feature>
<feature type="region of interest" description="Disordered" evidence="1">
    <location>
        <begin position="177"/>
        <end position="237"/>
    </location>
</feature>
<evidence type="ECO:0000259" key="2">
    <source>
        <dbReference type="PROSITE" id="PS50105"/>
    </source>
</evidence>
<dbReference type="EMBL" id="LWDF02000345">
    <property type="protein sequence ID" value="KAE8250191.1"/>
    <property type="molecule type" value="Genomic_DNA"/>
</dbReference>
<dbReference type="InterPro" id="IPR036887">
    <property type="entry name" value="HTH_APSES_sf"/>
</dbReference>
<feature type="compositionally biased region" description="Low complexity" evidence="1">
    <location>
        <begin position="398"/>
        <end position="420"/>
    </location>
</feature>
<dbReference type="SUPFAM" id="SSF54616">
    <property type="entry name" value="DNA-binding domain of Mlu1-box binding protein MBP1"/>
    <property type="match status" value="1"/>
</dbReference>
<feature type="domain" description="HTH APSES-type" evidence="3">
    <location>
        <begin position="35"/>
        <end position="143"/>
    </location>
</feature>
<name>A0A8T8SYF4_9BASI</name>
<organism evidence="4 5">
    <name type="scientific">Tilletia indica</name>
    <dbReference type="NCBI Taxonomy" id="43049"/>
    <lineage>
        <taxon>Eukaryota</taxon>
        <taxon>Fungi</taxon>
        <taxon>Dikarya</taxon>
        <taxon>Basidiomycota</taxon>
        <taxon>Ustilaginomycotina</taxon>
        <taxon>Exobasidiomycetes</taxon>
        <taxon>Tilletiales</taxon>
        <taxon>Tilletiaceae</taxon>
        <taxon>Tilletia</taxon>
    </lineage>
</organism>
<comment type="caution">
    <text evidence="4">The sequence shown here is derived from an EMBL/GenBank/DDBJ whole genome shotgun (WGS) entry which is preliminary data.</text>
</comment>
<dbReference type="InterPro" id="IPR001660">
    <property type="entry name" value="SAM"/>
</dbReference>
<evidence type="ECO:0000313" key="5">
    <source>
        <dbReference type="Proteomes" id="UP000077521"/>
    </source>
</evidence>
<reference evidence="4" key="1">
    <citation type="submission" date="2016-04" db="EMBL/GenBank/DDBJ databases">
        <authorList>
            <person name="Nguyen H.D."/>
            <person name="Samba Siva P."/>
            <person name="Cullis J."/>
            <person name="Levesque C.A."/>
            <person name="Hambleton S."/>
        </authorList>
    </citation>
    <scope>NUCLEOTIDE SEQUENCE</scope>
    <source>
        <strain evidence="4">DAOMC 236416</strain>
    </source>
</reference>
<feature type="region of interest" description="Disordered" evidence="1">
    <location>
        <begin position="391"/>
        <end position="420"/>
    </location>
</feature>
<gene>
    <name evidence="4" type="ORF">A4X13_0g4910</name>
</gene>
<evidence type="ECO:0000313" key="4">
    <source>
        <dbReference type="EMBL" id="KAE8250191.1"/>
    </source>
</evidence>
<dbReference type="Gene3D" id="3.10.260.10">
    <property type="entry name" value="Transcription regulator HTH, APSES-type DNA-binding domain"/>
    <property type="match status" value="1"/>
</dbReference>